<sequence>MRAALLSPPGRKPRVRAAAEASAAAAALDAAAPGPTRRLRRRRRLRLRLQRRRRPRRPAGSSERPLSGESGRRRPERARRAPGRPGQAAAAAAQRQDDAAQRPTRTTFMLIPPDPGSAPATPRAAGLRPGLPGSLGAPETSASALRVLPISMAFLNG</sequence>
<name>A0AC59YI15_RANTA</name>
<organism evidence="1 2">
    <name type="scientific">Rangifer tarandus platyrhynchus</name>
    <name type="common">Svalbard reindeer</name>
    <dbReference type="NCBI Taxonomy" id="3082113"/>
    <lineage>
        <taxon>Eukaryota</taxon>
        <taxon>Metazoa</taxon>
        <taxon>Chordata</taxon>
        <taxon>Craniata</taxon>
        <taxon>Vertebrata</taxon>
        <taxon>Euteleostomi</taxon>
        <taxon>Mammalia</taxon>
        <taxon>Eutheria</taxon>
        <taxon>Laurasiatheria</taxon>
        <taxon>Artiodactyla</taxon>
        <taxon>Ruminantia</taxon>
        <taxon>Pecora</taxon>
        <taxon>Cervidae</taxon>
        <taxon>Odocoileinae</taxon>
        <taxon>Rangifer</taxon>
    </lineage>
</organism>
<protein>
    <submittedName>
        <fullName evidence="1">Uncharacterized protein</fullName>
    </submittedName>
</protein>
<dbReference type="Proteomes" id="UP001162501">
    <property type="component" value="Chromosome 16"/>
</dbReference>
<evidence type="ECO:0000313" key="1">
    <source>
        <dbReference type="EMBL" id="CAM9715243.1"/>
    </source>
</evidence>
<accession>A0AC59YI15</accession>
<dbReference type="EMBL" id="OX596100">
    <property type="protein sequence ID" value="CAM9715243.1"/>
    <property type="molecule type" value="Genomic_DNA"/>
</dbReference>
<proteinExistence type="predicted"/>
<reference evidence="1" key="1">
    <citation type="submission" date="2023-05" db="EMBL/GenBank/DDBJ databases">
        <authorList>
            <consortium name="ELIXIR-Norway"/>
        </authorList>
    </citation>
    <scope>NUCLEOTIDE SEQUENCE</scope>
</reference>
<evidence type="ECO:0000313" key="2">
    <source>
        <dbReference type="Proteomes" id="UP001162501"/>
    </source>
</evidence>
<gene>
    <name evidence="1" type="ORF">MRATA1EN22A_LOCUS6422</name>
</gene>
<reference evidence="1" key="2">
    <citation type="submission" date="2025-03" db="EMBL/GenBank/DDBJ databases">
        <authorList>
            <consortium name="ELIXIR-Norway"/>
            <consortium name="Elixir Norway"/>
        </authorList>
    </citation>
    <scope>NUCLEOTIDE SEQUENCE</scope>
</reference>